<evidence type="ECO:0008006" key="4">
    <source>
        <dbReference type="Google" id="ProtNLM"/>
    </source>
</evidence>
<dbReference type="InterPro" id="IPR046357">
    <property type="entry name" value="PPIase_dom_sf"/>
</dbReference>
<gene>
    <name evidence="2" type="ORF">F8O03_08195</name>
</gene>
<dbReference type="PROSITE" id="PS51257">
    <property type="entry name" value="PROKAR_LIPOPROTEIN"/>
    <property type="match status" value="1"/>
</dbReference>
<feature type="chain" id="PRO_5029442208" description="Peptidylprolyl isomerase" evidence="1">
    <location>
        <begin position="22"/>
        <end position="331"/>
    </location>
</feature>
<dbReference type="SUPFAM" id="SSF54534">
    <property type="entry name" value="FKBP-like"/>
    <property type="match status" value="1"/>
</dbReference>
<dbReference type="OrthoDB" id="25996at2"/>
<organism evidence="2 3">
    <name type="scientific">Pseudoclavibacter terrae</name>
    <dbReference type="NCBI Taxonomy" id="1530195"/>
    <lineage>
        <taxon>Bacteria</taxon>
        <taxon>Bacillati</taxon>
        <taxon>Actinomycetota</taxon>
        <taxon>Actinomycetes</taxon>
        <taxon>Micrococcales</taxon>
        <taxon>Microbacteriaceae</taxon>
        <taxon>Pseudoclavibacter</taxon>
    </lineage>
</organism>
<feature type="signal peptide" evidence="1">
    <location>
        <begin position="1"/>
        <end position="21"/>
    </location>
</feature>
<keyword evidence="3" id="KW-1185">Reference proteome</keyword>
<keyword evidence="1" id="KW-0732">Signal</keyword>
<proteinExistence type="predicted"/>
<sequence>MMRTRTRLAGAALTTAAVAVALTGCVTWPESELDADACELPGVDGAASASVSADGAFGELSGAALAHPLSVTALETTRDGTGTGDPVTSSGVVRANFELLDGADGEVLVPYSPTVASETGSAAPTSVATIANTFPGLAQAIECSQTGERVVAVMPASVLFGEAATSVGVDPAMTIVAIADVLDVYPSSAGGRIAAPADGIPAVVTAPNGTPGVTMPAQDPPAAPKRHVRIEGYGSPVAEGQLVTMQLSAFDWTTGEQVASTWTPGNNVLQLTTAATDGLFGLSEEIVGTPVGSQLVVVLPPERLASQPGPLNASATQGRTLVFVIDILAAE</sequence>
<dbReference type="Gene3D" id="3.10.50.40">
    <property type="match status" value="1"/>
</dbReference>
<protein>
    <recommendedName>
        <fullName evidence="4">Peptidylprolyl isomerase</fullName>
    </recommendedName>
</protein>
<dbReference type="Proteomes" id="UP000490386">
    <property type="component" value="Unassembled WGS sequence"/>
</dbReference>
<evidence type="ECO:0000313" key="3">
    <source>
        <dbReference type="Proteomes" id="UP000490386"/>
    </source>
</evidence>
<dbReference type="EMBL" id="WBJX01000002">
    <property type="protein sequence ID" value="KAB1638366.1"/>
    <property type="molecule type" value="Genomic_DNA"/>
</dbReference>
<dbReference type="AlphaFoldDB" id="A0A7J5B2W2"/>
<dbReference type="GO" id="GO:0003755">
    <property type="term" value="F:peptidyl-prolyl cis-trans isomerase activity"/>
    <property type="evidence" value="ECO:0007669"/>
    <property type="project" value="InterPro"/>
</dbReference>
<accession>A0A7J5B2W2</accession>
<comment type="caution">
    <text evidence="2">The sequence shown here is derived from an EMBL/GenBank/DDBJ whole genome shotgun (WGS) entry which is preliminary data.</text>
</comment>
<dbReference type="RefSeq" id="WP_151423429.1">
    <property type="nucleotide sequence ID" value="NZ_WBJX01000002.1"/>
</dbReference>
<reference evidence="2 3" key="1">
    <citation type="submission" date="2019-09" db="EMBL/GenBank/DDBJ databases">
        <title>Phylogeny of genus Pseudoclavibacter and closely related genus.</title>
        <authorList>
            <person name="Li Y."/>
        </authorList>
    </citation>
    <scope>NUCLEOTIDE SEQUENCE [LARGE SCALE GENOMIC DNA]</scope>
    <source>
        <strain evidence="2 3">THG-MD12</strain>
    </source>
</reference>
<evidence type="ECO:0000256" key="1">
    <source>
        <dbReference type="SAM" id="SignalP"/>
    </source>
</evidence>
<name>A0A7J5B2W2_9MICO</name>
<evidence type="ECO:0000313" key="2">
    <source>
        <dbReference type="EMBL" id="KAB1638366.1"/>
    </source>
</evidence>